<dbReference type="PROSITE" id="PS50048">
    <property type="entry name" value="ZN2_CY6_FUNGAL_2"/>
    <property type="match status" value="1"/>
</dbReference>
<evidence type="ECO:0000256" key="2">
    <source>
        <dbReference type="ARBA" id="ARBA00022833"/>
    </source>
</evidence>
<dbReference type="SMART" id="SM00066">
    <property type="entry name" value="GAL4"/>
    <property type="match status" value="1"/>
</dbReference>
<dbReference type="PRINTS" id="PR00755">
    <property type="entry name" value="AFLATOXINBRP"/>
</dbReference>
<dbReference type="EMBL" id="JPDN02000007">
    <property type="protein sequence ID" value="PON28190.1"/>
    <property type="molecule type" value="Genomic_DNA"/>
</dbReference>
<keyword evidence="3" id="KW-0805">Transcription regulation</keyword>
<dbReference type="PANTHER" id="PTHR47660:SF3">
    <property type="entry name" value="FINGER DOMAIN PROTEIN, PUTATIVE (AFU_ORTHOLOGUE AFUA_4G03310)-RELATED"/>
    <property type="match status" value="1"/>
</dbReference>
<dbReference type="PROSITE" id="PS00463">
    <property type="entry name" value="ZN2_CY6_FUNGAL_1"/>
    <property type="match status" value="1"/>
</dbReference>
<evidence type="ECO:0000313" key="10">
    <source>
        <dbReference type="EMBL" id="PON28190.1"/>
    </source>
</evidence>
<dbReference type="GeneID" id="29982223"/>
<dbReference type="InterPro" id="IPR036864">
    <property type="entry name" value="Zn2-C6_fun-type_DNA-bd_sf"/>
</dbReference>
<accession>A0A2P4ZV96</accession>
<proteinExistence type="predicted"/>
<dbReference type="InterPro" id="IPR001138">
    <property type="entry name" value="Zn2Cys6_DnaBD"/>
</dbReference>
<keyword evidence="1" id="KW-0479">Metal-binding</keyword>
<dbReference type="GO" id="GO:0008270">
    <property type="term" value="F:zinc ion binding"/>
    <property type="evidence" value="ECO:0007669"/>
    <property type="project" value="UniProtKB-KW"/>
</dbReference>
<dbReference type="PANTHER" id="PTHR47660">
    <property type="entry name" value="TRANSCRIPTION FACTOR WITH C2H2 AND ZN(2)-CYS(6) DNA BINDING DOMAIN (EUROFUNG)-RELATED-RELATED"/>
    <property type="match status" value="1"/>
</dbReference>
<feature type="domain" description="Zn(2)-C6 fungal-type" evidence="8">
    <location>
        <begin position="40"/>
        <end position="70"/>
    </location>
</feature>
<feature type="domain" description="C2H2-type" evidence="9">
    <location>
        <begin position="5"/>
        <end position="35"/>
    </location>
</feature>
<dbReference type="RefSeq" id="XP_024406160.1">
    <property type="nucleotide sequence ID" value="XM_024549045.1"/>
</dbReference>
<reference evidence="10 11" key="1">
    <citation type="journal article" date="2016" name="Genome Announc.">
        <title>Draft Whole-Genome Sequence of Trichoderma gamsii T6085, a Promising Biocontrol Agent of Fusarium Head Blight on Wheat.</title>
        <authorList>
            <person name="Baroncelli R."/>
            <person name="Zapparata A."/>
            <person name="Piaggeschi G."/>
            <person name="Sarrocco S."/>
            <person name="Vannacci G."/>
        </authorList>
    </citation>
    <scope>NUCLEOTIDE SEQUENCE [LARGE SCALE GENOMIC DNA]</scope>
    <source>
        <strain evidence="10 11">T6085</strain>
    </source>
</reference>
<evidence type="ECO:0008006" key="12">
    <source>
        <dbReference type="Google" id="ProtNLM"/>
    </source>
</evidence>
<dbReference type="InterPro" id="IPR013087">
    <property type="entry name" value="Znf_C2H2_type"/>
</dbReference>
<evidence type="ECO:0000256" key="7">
    <source>
        <dbReference type="SAM" id="MobiDB-lite"/>
    </source>
</evidence>
<evidence type="ECO:0000313" key="11">
    <source>
        <dbReference type="Proteomes" id="UP000054821"/>
    </source>
</evidence>
<keyword evidence="6" id="KW-0863">Zinc-finger</keyword>
<evidence type="ECO:0000259" key="9">
    <source>
        <dbReference type="PROSITE" id="PS50157"/>
    </source>
</evidence>
<name>A0A2P4ZV96_9HYPO</name>
<keyword evidence="5" id="KW-0539">Nucleus</keyword>
<feature type="region of interest" description="Disordered" evidence="7">
    <location>
        <begin position="154"/>
        <end position="179"/>
    </location>
</feature>
<dbReference type="Gene3D" id="4.10.240.10">
    <property type="entry name" value="Zn(2)-C6 fungal-type DNA-binding domain"/>
    <property type="match status" value="1"/>
</dbReference>
<evidence type="ECO:0000256" key="1">
    <source>
        <dbReference type="ARBA" id="ARBA00022723"/>
    </source>
</evidence>
<dbReference type="CDD" id="cd00067">
    <property type="entry name" value="GAL4"/>
    <property type="match status" value="1"/>
</dbReference>
<comment type="caution">
    <text evidence="10">The sequence shown here is derived from an EMBL/GenBank/DDBJ whole genome shotgun (WGS) entry which is preliminary data.</text>
</comment>
<dbReference type="GO" id="GO:0000981">
    <property type="term" value="F:DNA-binding transcription factor activity, RNA polymerase II-specific"/>
    <property type="evidence" value="ECO:0007669"/>
    <property type="project" value="InterPro"/>
</dbReference>
<sequence>MDFILRCEQCNKPFNKKSTFKRHGYYCRSQRGDSTPRRRSCLLCAKSKARCDAKQPDCSRCIAKGIKCQYPAKTSRAPVLKAPHSDGASTERQKATDSLVADSINLNGDDIILDDTLFMPQLGFADLEGNYLHLDDIAIGPNEDLLNPQANINNSHLSAAQPPSVHHLSPPTDSGAQEAQDLSSLKFSIPLAPGAARSMIRRQRTHTAAQRVSNLISHTLQSYPLMLLRSSTLPPFIHPSMIASNDENLHLESLTNCLSLVQMISTGIQTSRKLFWKNVRMECERLSEEYIKLNKYELLTAMQALLIYVLIRLDEGATDYNNFDNLLLKAVTVTAQRFNGFDDATFHTECAHCNNGLETSWKEWVFRESRRRLGIVYRVVNMLVYFDPMAMCDLPSDLILAPLPAKKQLWEAGDEFVWKAAGQREMGAKTAFGLATHGGLVKLDDRELSCSDAWLPYKCLETRGQPRSTASWEEWCSGIDGFGGLVMLAASLIA</sequence>
<keyword evidence="11" id="KW-1185">Reference proteome</keyword>
<dbReference type="STRING" id="398673.A0A2P4ZV96"/>
<keyword evidence="4" id="KW-0804">Transcription</keyword>
<evidence type="ECO:0000256" key="3">
    <source>
        <dbReference type="ARBA" id="ARBA00023015"/>
    </source>
</evidence>
<dbReference type="Proteomes" id="UP000054821">
    <property type="component" value="Unassembled WGS sequence"/>
</dbReference>
<dbReference type="PROSITE" id="PS50157">
    <property type="entry name" value="ZINC_FINGER_C2H2_2"/>
    <property type="match status" value="1"/>
</dbReference>
<evidence type="ECO:0000256" key="6">
    <source>
        <dbReference type="PROSITE-ProRule" id="PRU00042"/>
    </source>
</evidence>
<gene>
    <name evidence="10" type="ORF">TGAM01_v202684</name>
</gene>
<dbReference type="AlphaFoldDB" id="A0A2P4ZV96"/>
<dbReference type="SUPFAM" id="SSF57701">
    <property type="entry name" value="Zn2/Cys6 DNA-binding domain"/>
    <property type="match status" value="1"/>
</dbReference>
<organism evidence="10 11">
    <name type="scientific">Trichoderma gamsii</name>
    <dbReference type="NCBI Taxonomy" id="398673"/>
    <lineage>
        <taxon>Eukaryota</taxon>
        <taxon>Fungi</taxon>
        <taxon>Dikarya</taxon>
        <taxon>Ascomycota</taxon>
        <taxon>Pezizomycotina</taxon>
        <taxon>Sordariomycetes</taxon>
        <taxon>Hypocreomycetidae</taxon>
        <taxon>Hypocreales</taxon>
        <taxon>Hypocreaceae</taxon>
        <taxon>Trichoderma</taxon>
    </lineage>
</organism>
<evidence type="ECO:0000259" key="8">
    <source>
        <dbReference type="PROSITE" id="PS50048"/>
    </source>
</evidence>
<evidence type="ECO:0000256" key="4">
    <source>
        <dbReference type="ARBA" id="ARBA00023163"/>
    </source>
</evidence>
<protein>
    <recommendedName>
        <fullName evidence="12">Zn(2)-C6 fungal-type domain-containing protein</fullName>
    </recommendedName>
</protein>
<keyword evidence="2" id="KW-0862">Zinc</keyword>
<dbReference type="Pfam" id="PF00172">
    <property type="entry name" value="Zn_clus"/>
    <property type="match status" value="1"/>
</dbReference>
<evidence type="ECO:0000256" key="5">
    <source>
        <dbReference type="ARBA" id="ARBA00023242"/>
    </source>
</evidence>